<gene>
    <name evidence="1" type="ORF">NWFMUON74_61310</name>
</gene>
<dbReference type="KEGG" id="nwl:NWFMUON74_61310"/>
<evidence type="ECO:0000313" key="2">
    <source>
        <dbReference type="Proteomes" id="UP000516173"/>
    </source>
</evidence>
<dbReference type="Proteomes" id="UP000516173">
    <property type="component" value="Chromosome"/>
</dbReference>
<dbReference type="EMBL" id="AP023396">
    <property type="protein sequence ID" value="BCK58359.1"/>
    <property type="molecule type" value="Genomic_DNA"/>
</dbReference>
<dbReference type="AlphaFoldDB" id="A0A7G1KWG3"/>
<dbReference type="RefSeq" id="WP_187685118.1">
    <property type="nucleotide sequence ID" value="NZ_AP023396.1"/>
</dbReference>
<name>A0A7G1KWG3_9NOCA</name>
<proteinExistence type="predicted"/>
<keyword evidence="2" id="KW-1185">Reference proteome</keyword>
<reference evidence="1 2" key="1">
    <citation type="submission" date="2020-08" db="EMBL/GenBank/DDBJ databases">
        <title>Genome Sequencing of Nocardia wallacei strain FMUON74 and assembly.</title>
        <authorList>
            <person name="Toyokawa M."/>
            <person name="Uesaka K."/>
        </authorList>
    </citation>
    <scope>NUCLEOTIDE SEQUENCE [LARGE SCALE GENOMIC DNA]</scope>
    <source>
        <strain evidence="1 2">FMUON74</strain>
    </source>
</reference>
<evidence type="ECO:0000313" key="1">
    <source>
        <dbReference type="EMBL" id="BCK58359.1"/>
    </source>
</evidence>
<accession>A0A7G1KWG3</accession>
<protein>
    <submittedName>
        <fullName evidence="1">Uncharacterized protein</fullName>
    </submittedName>
</protein>
<dbReference type="GeneID" id="80350544"/>
<sequence>MTAVIVAVVCFLGGGLAEFIWSWWWKPRRLGARVLAAEPAIHHIIEHIDSGQLTHTDLYRRVATELAGVDTTAATIRMAAVMLEQARRHGTPVTELLEAFPDWRKLQCTSCGRRADRCRCGNARISALRDGAGGA</sequence>
<organism evidence="1 2">
    <name type="scientific">Nocardia wallacei</name>
    <dbReference type="NCBI Taxonomy" id="480035"/>
    <lineage>
        <taxon>Bacteria</taxon>
        <taxon>Bacillati</taxon>
        <taxon>Actinomycetota</taxon>
        <taxon>Actinomycetes</taxon>
        <taxon>Mycobacteriales</taxon>
        <taxon>Nocardiaceae</taxon>
        <taxon>Nocardia</taxon>
    </lineage>
</organism>